<dbReference type="AlphaFoldDB" id="A0A166QS46"/>
<sequence>MKLDQNAEAAVFKSTHPEDIAKVEALLQAVAKEFLAGECSSILAGSTIRKAEHALSMSNLQAFKSVLWPEASSFVETGARAHFRELIDAIGFLEKATGCYWPYVTQTDRRNFLNTAFNALSSGWACAA</sequence>
<dbReference type="RefSeq" id="WP_063340825.1">
    <property type="nucleotide sequence ID" value="NZ_LUKJ01000002.1"/>
</dbReference>
<dbReference type="Proteomes" id="UP000076489">
    <property type="component" value="Unassembled WGS sequence"/>
</dbReference>
<comment type="caution">
    <text evidence="1">The sequence shown here is derived from an EMBL/GenBank/DDBJ whole genome shotgun (WGS) entry which is preliminary data.</text>
</comment>
<dbReference type="EMBL" id="LUKJ01000002">
    <property type="protein sequence ID" value="KZN20779.1"/>
    <property type="molecule type" value="Genomic_DNA"/>
</dbReference>
<reference evidence="1 2" key="2">
    <citation type="journal article" date="2018" name="Nature">
        <title>Mutant phenotypes for thousands of bacterial genes of unknown function.</title>
        <authorList>
            <person name="Price M.N."/>
            <person name="Wetmore K.M."/>
            <person name="Waters R.J."/>
            <person name="Callaghan M."/>
            <person name="Ray J."/>
            <person name="Liu H."/>
            <person name="Kuehl J.V."/>
            <person name="Melnyk R.A."/>
            <person name="Lamson J.S."/>
            <person name="Suh Y."/>
            <person name="Carlson H.K."/>
            <person name="Esquivel Z."/>
            <person name="Sadeeshkumar H."/>
            <person name="Chakraborty R."/>
            <person name="Zane G.M."/>
            <person name="Rubin B.E."/>
            <person name="Wall J.D."/>
            <person name="Visel A."/>
            <person name="Bristow J."/>
            <person name="Blow M.J."/>
            <person name="Arkin A.P."/>
            <person name="Deutschbauer A.M."/>
        </authorList>
    </citation>
    <scope>NUCLEOTIDE SEQUENCE [LARGE SCALE GENOMIC DNA]</scope>
    <source>
        <strain evidence="1 2">FW300-N1B4</strain>
    </source>
</reference>
<proteinExistence type="predicted"/>
<evidence type="ECO:0000313" key="2">
    <source>
        <dbReference type="Proteomes" id="UP000076489"/>
    </source>
</evidence>
<gene>
    <name evidence="1" type="ORF">A1D17_04350</name>
</gene>
<evidence type="ECO:0000313" key="1">
    <source>
        <dbReference type="EMBL" id="KZN20779.1"/>
    </source>
</evidence>
<accession>A0A166QS46</accession>
<protein>
    <submittedName>
        <fullName evidence="1">Uncharacterized protein</fullName>
    </submittedName>
</protein>
<reference evidence="2" key="1">
    <citation type="submission" date="2016-03" db="EMBL/GenBank/DDBJ databases">
        <authorList>
            <person name="Ray J."/>
            <person name="Price M."/>
            <person name="Deutschbauer A."/>
        </authorList>
    </citation>
    <scope>NUCLEOTIDE SEQUENCE [LARGE SCALE GENOMIC DNA]</scope>
    <source>
        <strain evidence="2">FW300-N1B4</strain>
    </source>
</reference>
<organism evidence="1 2">
    <name type="scientific">Pseudomonas fluorescens</name>
    <dbReference type="NCBI Taxonomy" id="294"/>
    <lineage>
        <taxon>Bacteria</taxon>
        <taxon>Pseudomonadati</taxon>
        <taxon>Pseudomonadota</taxon>
        <taxon>Gammaproteobacteria</taxon>
        <taxon>Pseudomonadales</taxon>
        <taxon>Pseudomonadaceae</taxon>
        <taxon>Pseudomonas</taxon>
    </lineage>
</organism>
<name>A0A166QS46_PSEFL</name>